<sequence>MRSRLAFLEPFRSEHKCVRMQALFRKGMQDCDAAAAAGRWVGRLSIWRGKWKHEGGRPEESELPHGVEEPLTPPEEGVMLEPEEAAEERSEKGETR</sequence>
<evidence type="ECO:0000256" key="1">
    <source>
        <dbReference type="SAM" id="MobiDB-lite"/>
    </source>
</evidence>
<feature type="compositionally biased region" description="Basic and acidic residues" evidence="1">
    <location>
        <begin position="52"/>
        <end position="68"/>
    </location>
</feature>
<proteinExistence type="predicted"/>
<dbReference type="AlphaFoldDB" id="A0A1D3CRG6"/>
<dbReference type="VEuPathDB" id="ToxoDB:cyc_04684"/>
<organism evidence="2 3">
    <name type="scientific">Cyclospora cayetanensis</name>
    <dbReference type="NCBI Taxonomy" id="88456"/>
    <lineage>
        <taxon>Eukaryota</taxon>
        <taxon>Sar</taxon>
        <taxon>Alveolata</taxon>
        <taxon>Apicomplexa</taxon>
        <taxon>Conoidasida</taxon>
        <taxon>Coccidia</taxon>
        <taxon>Eucoccidiorida</taxon>
        <taxon>Eimeriorina</taxon>
        <taxon>Eimeriidae</taxon>
        <taxon>Cyclospora</taxon>
    </lineage>
</organism>
<name>A0A1D3CRG6_9EIME</name>
<gene>
    <name evidence="2" type="ORF">cyc_04684</name>
</gene>
<comment type="caution">
    <text evidence="2">The sequence shown here is derived from an EMBL/GenBank/DDBJ whole genome shotgun (WGS) entry which is preliminary data.</text>
</comment>
<dbReference type="EMBL" id="JROU02002243">
    <property type="protein sequence ID" value="OEH73783.1"/>
    <property type="molecule type" value="Genomic_DNA"/>
</dbReference>
<evidence type="ECO:0000313" key="2">
    <source>
        <dbReference type="EMBL" id="OEH73783.1"/>
    </source>
</evidence>
<feature type="compositionally biased region" description="Basic and acidic residues" evidence="1">
    <location>
        <begin position="87"/>
        <end position="96"/>
    </location>
</feature>
<accession>A0A1D3CRG6</accession>
<dbReference type="Proteomes" id="UP000095192">
    <property type="component" value="Unassembled WGS sequence"/>
</dbReference>
<keyword evidence="3" id="KW-1185">Reference proteome</keyword>
<feature type="region of interest" description="Disordered" evidence="1">
    <location>
        <begin position="52"/>
        <end position="96"/>
    </location>
</feature>
<reference evidence="2 3" key="1">
    <citation type="journal article" date="2016" name="BMC Genomics">
        <title>Comparative genomics reveals Cyclospora cayetanensis possesses coccidia-like metabolism and invasion components but unique surface antigens.</title>
        <authorList>
            <person name="Liu S."/>
            <person name="Wang L."/>
            <person name="Zheng H."/>
            <person name="Xu Z."/>
            <person name="Roellig D.M."/>
            <person name="Li N."/>
            <person name="Frace M.A."/>
            <person name="Tang K."/>
            <person name="Arrowood M.J."/>
            <person name="Moss D.M."/>
            <person name="Zhang L."/>
            <person name="Feng Y."/>
            <person name="Xiao L."/>
        </authorList>
    </citation>
    <scope>NUCLEOTIDE SEQUENCE [LARGE SCALE GENOMIC DNA]</scope>
    <source>
        <strain evidence="2 3">CHN_HEN01</strain>
    </source>
</reference>
<evidence type="ECO:0000313" key="3">
    <source>
        <dbReference type="Proteomes" id="UP000095192"/>
    </source>
</evidence>
<dbReference type="InParanoid" id="A0A1D3CRG6"/>
<protein>
    <submittedName>
        <fullName evidence="2">Uncharacterized protein</fullName>
    </submittedName>
</protein>